<name>U4LKW4_PYROM</name>
<dbReference type="OrthoDB" id="5277254at2759"/>
<evidence type="ECO:0000256" key="2">
    <source>
        <dbReference type="SAM" id="SignalP"/>
    </source>
</evidence>
<reference evidence="3 4" key="1">
    <citation type="journal article" date="2013" name="PLoS Genet.">
        <title>The genome and development-dependent transcriptomes of Pyronema confluens: a window into fungal evolution.</title>
        <authorList>
            <person name="Traeger S."/>
            <person name="Altegoer F."/>
            <person name="Freitag M."/>
            <person name="Gabaldon T."/>
            <person name="Kempken F."/>
            <person name="Kumar A."/>
            <person name="Marcet-Houben M."/>
            <person name="Poggeler S."/>
            <person name="Stajich J.E."/>
            <person name="Nowrousian M."/>
        </authorList>
    </citation>
    <scope>NUCLEOTIDE SEQUENCE [LARGE SCALE GENOMIC DNA]</scope>
    <source>
        <strain evidence="4">CBS 100304</strain>
        <tissue evidence="3">Vegetative mycelium</tissue>
    </source>
</reference>
<accession>U4LKW4</accession>
<feature type="compositionally biased region" description="Low complexity" evidence="1">
    <location>
        <begin position="600"/>
        <end position="630"/>
    </location>
</feature>
<dbReference type="EMBL" id="HF935907">
    <property type="protein sequence ID" value="CCX32739.1"/>
    <property type="molecule type" value="Genomic_DNA"/>
</dbReference>
<feature type="compositionally biased region" description="Polar residues" evidence="1">
    <location>
        <begin position="651"/>
        <end position="667"/>
    </location>
</feature>
<feature type="region of interest" description="Disordered" evidence="1">
    <location>
        <begin position="590"/>
        <end position="667"/>
    </location>
</feature>
<keyword evidence="2" id="KW-0732">Signal</keyword>
<dbReference type="AlphaFoldDB" id="U4LKW4"/>
<evidence type="ECO:0000313" key="4">
    <source>
        <dbReference type="Proteomes" id="UP000018144"/>
    </source>
</evidence>
<gene>
    <name evidence="3" type="ORF">PCON_13590</name>
</gene>
<dbReference type="Proteomes" id="UP000018144">
    <property type="component" value="Unassembled WGS sequence"/>
</dbReference>
<proteinExistence type="predicted"/>
<evidence type="ECO:0000313" key="3">
    <source>
        <dbReference type="EMBL" id="CCX32739.1"/>
    </source>
</evidence>
<evidence type="ECO:0000256" key="1">
    <source>
        <dbReference type="SAM" id="MobiDB-lite"/>
    </source>
</evidence>
<feature type="signal peptide" evidence="2">
    <location>
        <begin position="1"/>
        <end position="20"/>
    </location>
</feature>
<organism evidence="3 4">
    <name type="scientific">Pyronema omphalodes (strain CBS 100304)</name>
    <name type="common">Pyronema confluens</name>
    <dbReference type="NCBI Taxonomy" id="1076935"/>
    <lineage>
        <taxon>Eukaryota</taxon>
        <taxon>Fungi</taxon>
        <taxon>Dikarya</taxon>
        <taxon>Ascomycota</taxon>
        <taxon>Pezizomycotina</taxon>
        <taxon>Pezizomycetes</taxon>
        <taxon>Pezizales</taxon>
        <taxon>Pyronemataceae</taxon>
        <taxon>Pyronema</taxon>
    </lineage>
</organism>
<protein>
    <submittedName>
        <fullName evidence="3">Uncharacterized protein</fullName>
    </submittedName>
</protein>
<keyword evidence="4" id="KW-1185">Reference proteome</keyword>
<sequence length="667" mass="73722">MRFHKFLGLSLALYPYLTVAAEVGQMRNWWTIDGPGFVDALGQLDALRCFEGSANTTLACDGLVANMTSKGFNEKHGELALTQLSAIEAFTTAFKDSIGDAYKEAANLIAGPELTRKWFTKLDDNARKEFFKKVAVSSLRSIILSEFPWYDWNSSDVPAGVKAAQKKAWSSINGAVSLFGSLVESDTTAIAHHKGVTVDNYFSSVVDGHQHGAEVLAERILENENDIAATWMKYGNVLEAEGLDNLKDELKTHLSRYIFLKAVNQALKDTASYVTCTVKTFKDPSEAPFGRLPAGDTCKYDTSGPADLKSCVDGDVCYLYRWKSVSNSFWRLWNPEHNDKPRMDEMRNAPFSLDPSAVIDSTVVGALQGAVDFRYREDGTPITTNGKTTVQDLGEARVPGMFDLPVCYSNYSWNTPMDPSRRRRGWHILGCSKNDLYCFDMMPPCYCGPWGTQTKNIWSQINIHQKDAINSCDYRIDSAITDVIENYVAKCRLQDSPTGKCKDIIRIIETRGYGSPSEIEPDIKFALTCQVISVGPFTNAVDPRKKTCKMYKKMWEDLKADPSLKSKGALPKEATQDLAKIEAEFKEIVESGGFSETEPGEGSATTTSTDESTPEESASTIETTDSPTDSPTDDEHEPAPIVATRAETKKNTGSSAFPLSHPSQNNE</sequence>
<feature type="chain" id="PRO_5004651529" evidence="2">
    <location>
        <begin position="21"/>
        <end position="667"/>
    </location>
</feature>